<evidence type="ECO:0000256" key="4">
    <source>
        <dbReference type="ARBA" id="ARBA00022729"/>
    </source>
</evidence>
<feature type="signal peptide" evidence="7">
    <location>
        <begin position="1"/>
        <end position="21"/>
    </location>
</feature>
<dbReference type="SUPFAM" id="SSF82153">
    <property type="entry name" value="FAS1 domain"/>
    <property type="match status" value="1"/>
</dbReference>
<dbReference type="GO" id="GO:0098552">
    <property type="term" value="C:side of membrane"/>
    <property type="evidence" value="ECO:0007669"/>
    <property type="project" value="UniProtKB-KW"/>
</dbReference>
<evidence type="ECO:0000256" key="2">
    <source>
        <dbReference type="ARBA" id="ARBA00022475"/>
    </source>
</evidence>
<dbReference type="InterPro" id="IPR033254">
    <property type="entry name" value="Plant_FLA"/>
</dbReference>
<comment type="subcellular location">
    <subcellularLocation>
        <location evidence="1">Cell membrane</location>
        <topology evidence="1">Lipid-anchor</topology>
        <topology evidence="1">GPI-anchor</topology>
    </subcellularLocation>
</comment>
<accession>A0ABD3GJT4</accession>
<feature type="domain" description="FAS1" evidence="8">
    <location>
        <begin position="30"/>
        <end position="180"/>
    </location>
</feature>
<reference evidence="9 10" key="1">
    <citation type="submission" date="2024-09" db="EMBL/GenBank/DDBJ databases">
        <title>Chromosome-scale assembly of Riccia sorocarpa.</title>
        <authorList>
            <person name="Paukszto L."/>
        </authorList>
    </citation>
    <scope>NUCLEOTIDE SEQUENCE [LARGE SCALE GENOMIC DNA]</scope>
    <source>
        <strain evidence="9">LP-2024</strain>
        <tissue evidence="9">Aerial parts of the thallus</tissue>
    </source>
</reference>
<evidence type="ECO:0000256" key="5">
    <source>
        <dbReference type="ARBA" id="ARBA00023136"/>
    </source>
</evidence>
<keyword evidence="3" id="KW-0325">Glycoprotein</keyword>
<gene>
    <name evidence="9" type="ORF">R1sor_021645</name>
</gene>
<feature type="chain" id="PRO_5044837943" description="FAS1 domain-containing protein" evidence="7">
    <location>
        <begin position="22"/>
        <end position="210"/>
    </location>
</feature>
<dbReference type="PANTHER" id="PTHR32382:SF0">
    <property type="entry name" value="FASCICLIN-LIKE ARABINOGALACTAN PROTEIN 4"/>
    <property type="match status" value="1"/>
</dbReference>
<keyword evidence="3" id="KW-0336">GPI-anchor</keyword>
<dbReference type="SMART" id="SM00554">
    <property type="entry name" value="FAS1"/>
    <property type="match status" value="1"/>
</dbReference>
<evidence type="ECO:0000256" key="7">
    <source>
        <dbReference type="SAM" id="SignalP"/>
    </source>
</evidence>
<sequence length="210" mass="22431">MGYVKALPAILVLLFLATASAQSPVSPPPAFNITTLLAGFPNFTVLNQLLSSTGVAEEINSRDSLTVLVTTDDVITAYQASNANNTNFNVSNVLLYHVLLQAFGLDDLKSLNAVNATSVTTLLQTTGTVAGNDGELNIYNQPSGIFFGPTVQGYSTNATFVDNITRVDYHISIIQIDQVLTPPPPAPIVLAPSNTRFEMELDKTQKRSSA</sequence>
<dbReference type="Proteomes" id="UP001633002">
    <property type="component" value="Unassembled WGS sequence"/>
</dbReference>
<dbReference type="Gene3D" id="2.30.180.10">
    <property type="entry name" value="FAS1 domain"/>
    <property type="match status" value="1"/>
</dbReference>
<keyword evidence="2" id="KW-1003">Cell membrane</keyword>
<keyword evidence="10" id="KW-1185">Reference proteome</keyword>
<dbReference type="InterPro" id="IPR036378">
    <property type="entry name" value="FAS1_dom_sf"/>
</dbReference>
<dbReference type="Pfam" id="PF02469">
    <property type="entry name" value="Fasciclin"/>
    <property type="match status" value="1"/>
</dbReference>
<dbReference type="EMBL" id="JBJQOH010000007">
    <property type="protein sequence ID" value="KAL3678689.1"/>
    <property type="molecule type" value="Genomic_DNA"/>
</dbReference>
<evidence type="ECO:0000256" key="1">
    <source>
        <dbReference type="ARBA" id="ARBA00004609"/>
    </source>
</evidence>
<organism evidence="9 10">
    <name type="scientific">Riccia sorocarpa</name>
    <dbReference type="NCBI Taxonomy" id="122646"/>
    <lineage>
        <taxon>Eukaryota</taxon>
        <taxon>Viridiplantae</taxon>
        <taxon>Streptophyta</taxon>
        <taxon>Embryophyta</taxon>
        <taxon>Marchantiophyta</taxon>
        <taxon>Marchantiopsida</taxon>
        <taxon>Marchantiidae</taxon>
        <taxon>Marchantiales</taxon>
        <taxon>Ricciaceae</taxon>
        <taxon>Riccia</taxon>
    </lineage>
</organism>
<evidence type="ECO:0000256" key="3">
    <source>
        <dbReference type="ARBA" id="ARBA00022622"/>
    </source>
</evidence>
<keyword evidence="5" id="KW-0472">Membrane</keyword>
<dbReference type="AlphaFoldDB" id="A0ABD3GJT4"/>
<protein>
    <recommendedName>
        <fullName evidence="8">FAS1 domain-containing protein</fullName>
    </recommendedName>
</protein>
<dbReference type="GO" id="GO:0005886">
    <property type="term" value="C:plasma membrane"/>
    <property type="evidence" value="ECO:0007669"/>
    <property type="project" value="UniProtKB-SubCell"/>
</dbReference>
<evidence type="ECO:0000259" key="8">
    <source>
        <dbReference type="PROSITE" id="PS50213"/>
    </source>
</evidence>
<evidence type="ECO:0000256" key="6">
    <source>
        <dbReference type="ARBA" id="ARBA00023288"/>
    </source>
</evidence>
<proteinExistence type="predicted"/>
<keyword evidence="4 7" id="KW-0732">Signal</keyword>
<dbReference type="PROSITE" id="PS50213">
    <property type="entry name" value="FAS1"/>
    <property type="match status" value="1"/>
</dbReference>
<evidence type="ECO:0000313" key="10">
    <source>
        <dbReference type="Proteomes" id="UP001633002"/>
    </source>
</evidence>
<name>A0ABD3GJT4_9MARC</name>
<evidence type="ECO:0000313" key="9">
    <source>
        <dbReference type="EMBL" id="KAL3678689.1"/>
    </source>
</evidence>
<comment type="caution">
    <text evidence="9">The sequence shown here is derived from an EMBL/GenBank/DDBJ whole genome shotgun (WGS) entry which is preliminary data.</text>
</comment>
<dbReference type="PANTHER" id="PTHR32382">
    <property type="entry name" value="FASCICLIN-LIKE ARABINOGALACTAN PROTEIN"/>
    <property type="match status" value="1"/>
</dbReference>
<dbReference type="InterPro" id="IPR000782">
    <property type="entry name" value="FAS1_domain"/>
</dbReference>
<keyword evidence="6" id="KW-0449">Lipoprotein</keyword>